<dbReference type="EMBL" id="JASGBI010000001">
    <property type="protein sequence ID" value="MDI9239869.1"/>
    <property type="molecule type" value="Genomic_DNA"/>
</dbReference>
<organism evidence="1 2">
    <name type="scientific">Lysobacter stagni</name>
    <dbReference type="NCBI Taxonomy" id="3045172"/>
    <lineage>
        <taxon>Bacteria</taxon>
        <taxon>Pseudomonadati</taxon>
        <taxon>Pseudomonadota</taxon>
        <taxon>Gammaproteobacteria</taxon>
        <taxon>Lysobacterales</taxon>
        <taxon>Lysobacteraceae</taxon>
        <taxon>Lysobacter</taxon>
    </lineage>
</organism>
<evidence type="ECO:0000313" key="1">
    <source>
        <dbReference type="EMBL" id="MDI9239869.1"/>
    </source>
</evidence>
<dbReference type="RefSeq" id="WP_283213233.1">
    <property type="nucleotide sequence ID" value="NZ_JASGBI010000001.1"/>
</dbReference>
<keyword evidence="2" id="KW-1185">Reference proteome</keyword>
<comment type="caution">
    <text evidence="1">The sequence shown here is derived from an EMBL/GenBank/DDBJ whole genome shotgun (WGS) entry which is preliminary data.</text>
</comment>
<proteinExistence type="predicted"/>
<accession>A0ABT6XIG1</accession>
<gene>
    <name evidence="1" type="ORF">QLQ15_13235</name>
</gene>
<sequence>MSSLFAKSPLSEEQLFAEVEDVIRAAPAFGNLGDDSAEQHAWFGRAVSILSMWNPMKQLPFELAAQKAFDGNIATSRLGAREIVLALQQARHDLRIRSVGPLAVALPQGAVFDYFDELRKLVESAHSDLFFVDPYMDAEFAERYLLQVKKGVAVRLLGRELMAKLVPAVELIRQQEGMAIEVRSTSAIHDRFLFVDGVSCYQSGASFKDGAKKAPTMLTQVLDAFDAVKRNYEDLWLNATPR</sequence>
<name>A0ABT6XIG1_9GAMM</name>
<dbReference type="CDD" id="cd00138">
    <property type="entry name" value="PLDc_SF"/>
    <property type="match status" value="1"/>
</dbReference>
<evidence type="ECO:0000313" key="2">
    <source>
        <dbReference type="Proteomes" id="UP001321580"/>
    </source>
</evidence>
<dbReference type="Proteomes" id="UP001321580">
    <property type="component" value="Unassembled WGS sequence"/>
</dbReference>
<reference evidence="1 2" key="1">
    <citation type="submission" date="2023-05" db="EMBL/GenBank/DDBJ databases">
        <title>Lysobacter sp. strain LF1 Genome sequencing and assembly.</title>
        <authorList>
            <person name="Jung Y."/>
        </authorList>
    </citation>
    <scope>NUCLEOTIDE SEQUENCE [LARGE SCALE GENOMIC DNA]</scope>
    <source>
        <strain evidence="1 2">LF1</strain>
    </source>
</reference>
<protein>
    <submittedName>
        <fullName evidence="1">Uncharacterized protein</fullName>
    </submittedName>
</protein>